<dbReference type="Proteomes" id="UP000214596">
    <property type="component" value="Unassembled WGS sequence"/>
</dbReference>
<dbReference type="EMBL" id="NIXT01000384">
    <property type="protein sequence ID" value="OXE33186.1"/>
    <property type="molecule type" value="Genomic_DNA"/>
</dbReference>
<evidence type="ECO:0000313" key="2">
    <source>
        <dbReference type="Proteomes" id="UP000214596"/>
    </source>
</evidence>
<organism evidence="1 2">
    <name type="scientific">Vibrio parahaemolyticus</name>
    <dbReference type="NCBI Taxonomy" id="670"/>
    <lineage>
        <taxon>Bacteria</taxon>
        <taxon>Pseudomonadati</taxon>
        <taxon>Pseudomonadota</taxon>
        <taxon>Gammaproteobacteria</taxon>
        <taxon>Vibrionales</taxon>
        <taxon>Vibrionaceae</taxon>
        <taxon>Vibrio</taxon>
    </lineage>
</organism>
<proteinExistence type="predicted"/>
<accession>A0A227EKD9</accession>
<sequence length="64" mass="7619">MKKLSAVLNAREVLPKQRSERLFCHVMCLEILYILKIIFRVAKPKNLTNHDLDQNTWVAMLMRH</sequence>
<comment type="caution">
    <text evidence="1">The sequence shown here is derived from an EMBL/GenBank/DDBJ whole genome shotgun (WGS) entry which is preliminary data.</text>
</comment>
<dbReference type="AlphaFoldDB" id="A0A227EKD9"/>
<name>A0A227EKD9_VIBPH</name>
<reference evidence="1 2" key="1">
    <citation type="journal article" date="2017" name="Appl. Environ. Microbiol.">
        <title>Parallel evolution of two clades of a major Atlantic endemic Vibrio parahaemolyticus pathogen lineage by independent acquisition of related pathogenicity islands.</title>
        <authorList>
            <person name="Xu F."/>
            <person name="Gonzalez-Escalona N."/>
            <person name="Drees K.P."/>
            <person name="Sebra R.P."/>
            <person name="Cooper V.S."/>
            <person name="Jones S.H."/>
            <person name="Whistler C.A."/>
        </authorList>
    </citation>
    <scope>NUCLEOTIDE SEQUENCE [LARGE SCALE GENOMIC DNA]</scope>
    <source>
        <strain evidence="1 2">MAVP-3</strain>
    </source>
</reference>
<protein>
    <submittedName>
        <fullName evidence="1">Uncharacterized protein</fullName>
    </submittedName>
</protein>
<evidence type="ECO:0000313" key="1">
    <source>
        <dbReference type="EMBL" id="OXE33186.1"/>
    </source>
</evidence>
<gene>
    <name evidence="1" type="ORF">CA163_08870</name>
</gene>